<keyword evidence="4" id="KW-0788">Thiol protease</keyword>
<sequence length="119" mass="13667">MTKVRIFTNDKGKIIKYIIKGHTGFERSGRDILCSAVSTLSQTALIALNEVCDIPEKDIDFKVEDGYLEVNIPRNLDIEKRMKTDIVLDTMLVGIKALIKEYPEYLTLEFREVKNNDKD</sequence>
<dbReference type="GO" id="GO:0006508">
    <property type="term" value="P:proteolysis"/>
    <property type="evidence" value="ECO:0007669"/>
    <property type="project" value="UniProtKB-KW"/>
</dbReference>
<dbReference type="GO" id="GO:0042254">
    <property type="term" value="P:ribosome biogenesis"/>
    <property type="evidence" value="ECO:0007669"/>
    <property type="project" value="UniProtKB-KW"/>
</dbReference>
<keyword evidence="3" id="KW-0378">Hydrolase</keyword>
<dbReference type="GO" id="GO:0008234">
    <property type="term" value="F:cysteine-type peptidase activity"/>
    <property type="evidence" value="ECO:0007669"/>
    <property type="project" value="UniProtKB-KW"/>
</dbReference>
<gene>
    <name evidence="7" type="ORF">BET03_11305</name>
</gene>
<accession>A0A419T4Y1</accession>
<evidence type="ECO:0000313" key="8">
    <source>
        <dbReference type="Proteomes" id="UP000284177"/>
    </source>
</evidence>
<dbReference type="InterPro" id="IPR036764">
    <property type="entry name" value="Peptidase_Prp_sf"/>
</dbReference>
<keyword evidence="1" id="KW-0690">Ribosome biogenesis</keyword>
<dbReference type="SUPFAM" id="SSF118010">
    <property type="entry name" value="TM1457-like"/>
    <property type="match status" value="1"/>
</dbReference>
<protein>
    <recommendedName>
        <fullName evidence="6">Ribosomal processing cysteine protease Prp</fullName>
    </recommendedName>
</protein>
<comment type="caution">
    <text evidence="7">The sequence shown here is derived from an EMBL/GenBank/DDBJ whole genome shotgun (WGS) entry which is preliminary data.</text>
</comment>
<keyword evidence="2" id="KW-0645">Protease</keyword>
<name>A0A419T4Y1_9FIRM</name>
<dbReference type="AlphaFoldDB" id="A0A419T4Y1"/>
<dbReference type="PANTHER" id="PTHR39178">
    <property type="entry name" value="HYPOTHETICAL RIBOSOME-ASSOCIATED PROTEIN"/>
    <property type="match status" value="1"/>
</dbReference>
<dbReference type="Pfam" id="PF04327">
    <property type="entry name" value="Peptidase_Prp"/>
    <property type="match status" value="1"/>
</dbReference>
<keyword evidence="8" id="KW-1185">Reference proteome</keyword>
<dbReference type="RefSeq" id="WP_120168601.1">
    <property type="nucleotide sequence ID" value="NZ_MCIB01000011.1"/>
</dbReference>
<dbReference type="PANTHER" id="PTHR39178:SF1">
    <property type="entry name" value="RIBOSOMAL-PROCESSING CYSTEINE PROTEASE PRP"/>
    <property type="match status" value="1"/>
</dbReference>
<evidence type="ECO:0000256" key="6">
    <source>
        <dbReference type="ARBA" id="ARBA00044538"/>
    </source>
</evidence>
<dbReference type="EMBL" id="MCIB01000011">
    <property type="protein sequence ID" value="RKD32489.1"/>
    <property type="molecule type" value="Genomic_DNA"/>
</dbReference>
<evidence type="ECO:0000256" key="4">
    <source>
        <dbReference type="ARBA" id="ARBA00022807"/>
    </source>
</evidence>
<evidence type="ECO:0000256" key="2">
    <source>
        <dbReference type="ARBA" id="ARBA00022670"/>
    </source>
</evidence>
<evidence type="ECO:0000256" key="5">
    <source>
        <dbReference type="ARBA" id="ARBA00044503"/>
    </source>
</evidence>
<dbReference type="Gene3D" id="3.30.70.1490">
    <property type="entry name" value="Cysteine protease Prp"/>
    <property type="match status" value="1"/>
</dbReference>
<evidence type="ECO:0000256" key="1">
    <source>
        <dbReference type="ARBA" id="ARBA00022517"/>
    </source>
</evidence>
<proteinExistence type="inferred from homology"/>
<reference evidence="7 8" key="1">
    <citation type="submission" date="2016-08" db="EMBL/GenBank/DDBJ databases">
        <title>Novel Firmicutes and Novel Genomes.</title>
        <authorList>
            <person name="Poppleton D.I."/>
            <person name="Gribaldo S."/>
        </authorList>
    </citation>
    <scope>NUCLEOTIDE SEQUENCE [LARGE SCALE GENOMIC DNA]</scope>
    <source>
        <strain evidence="7 8">CTT3</strain>
    </source>
</reference>
<dbReference type="InterPro" id="IPR007422">
    <property type="entry name" value="Peptidase_Prp"/>
</dbReference>
<dbReference type="OrthoDB" id="48998at2"/>
<dbReference type="Proteomes" id="UP000284177">
    <property type="component" value="Unassembled WGS sequence"/>
</dbReference>
<evidence type="ECO:0000313" key="7">
    <source>
        <dbReference type="EMBL" id="RKD32489.1"/>
    </source>
</evidence>
<comment type="similarity">
    <text evidence="5">Belongs to the Prp family.</text>
</comment>
<organism evidence="7 8">
    <name type="scientific">Thermohalobacter berrensis</name>
    <dbReference type="NCBI Taxonomy" id="99594"/>
    <lineage>
        <taxon>Bacteria</taxon>
        <taxon>Bacillati</taxon>
        <taxon>Bacillota</taxon>
        <taxon>Tissierellia</taxon>
        <taxon>Tissierellales</taxon>
        <taxon>Thermohalobacteraceae</taxon>
        <taxon>Thermohalobacter</taxon>
    </lineage>
</organism>
<dbReference type="CDD" id="cd16332">
    <property type="entry name" value="Prp-like"/>
    <property type="match status" value="1"/>
</dbReference>
<evidence type="ECO:0000256" key="3">
    <source>
        <dbReference type="ARBA" id="ARBA00022801"/>
    </source>
</evidence>